<sequence>MESLGTFLGCTNLIGILGSGLVYLNRARFGDTGLNWREFLLPNLPWMLMTLGKMLVWRAVLIVWLARGMPQSPWRAVTRDDTGREVRAVVRVGAAATG</sequence>
<dbReference type="RefSeq" id="WP_261964476.1">
    <property type="nucleotide sequence ID" value="NZ_BAAAXA010000001.1"/>
</dbReference>
<gene>
    <name evidence="2" type="ORF">GCM10017581_102280</name>
</gene>
<keyword evidence="3" id="KW-1185">Reference proteome</keyword>
<evidence type="ECO:0000313" key="2">
    <source>
        <dbReference type="EMBL" id="GLL08465.1"/>
    </source>
</evidence>
<dbReference type="AlphaFoldDB" id="A0A9W6KXY3"/>
<reference evidence="2" key="2">
    <citation type="submission" date="2023-01" db="EMBL/GenBank/DDBJ databases">
        <authorList>
            <person name="Sun Q."/>
            <person name="Evtushenko L."/>
        </authorList>
    </citation>
    <scope>NUCLEOTIDE SEQUENCE</scope>
    <source>
        <strain evidence="2">VKM Ac-1321</strain>
    </source>
</reference>
<protein>
    <submittedName>
        <fullName evidence="2">Uncharacterized protein</fullName>
    </submittedName>
</protein>
<name>A0A9W6KXY3_9ACTN</name>
<keyword evidence="1" id="KW-0472">Membrane</keyword>
<comment type="caution">
    <text evidence="2">The sequence shown here is derived from an EMBL/GenBank/DDBJ whole genome shotgun (WGS) entry which is preliminary data.</text>
</comment>
<evidence type="ECO:0000256" key="1">
    <source>
        <dbReference type="SAM" id="Phobius"/>
    </source>
</evidence>
<evidence type="ECO:0000313" key="3">
    <source>
        <dbReference type="Proteomes" id="UP001143480"/>
    </source>
</evidence>
<dbReference type="EMBL" id="BSFP01000148">
    <property type="protein sequence ID" value="GLL08465.1"/>
    <property type="molecule type" value="Genomic_DNA"/>
</dbReference>
<keyword evidence="1" id="KW-0812">Transmembrane</keyword>
<organism evidence="2 3">
    <name type="scientific">Dactylosporangium matsuzakiense</name>
    <dbReference type="NCBI Taxonomy" id="53360"/>
    <lineage>
        <taxon>Bacteria</taxon>
        <taxon>Bacillati</taxon>
        <taxon>Actinomycetota</taxon>
        <taxon>Actinomycetes</taxon>
        <taxon>Micromonosporales</taxon>
        <taxon>Micromonosporaceae</taxon>
        <taxon>Dactylosporangium</taxon>
    </lineage>
</organism>
<feature type="transmembrane region" description="Helical" evidence="1">
    <location>
        <begin position="7"/>
        <end position="24"/>
    </location>
</feature>
<feature type="transmembrane region" description="Helical" evidence="1">
    <location>
        <begin position="44"/>
        <end position="66"/>
    </location>
</feature>
<reference evidence="2" key="1">
    <citation type="journal article" date="2014" name="Int. J. Syst. Evol. Microbiol.">
        <title>Complete genome sequence of Corynebacterium casei LMG S-19264T (=DSM 44701T), isolated from a smear-ripened cheese.</title>
        <authorList>
            <consortium name="US DOE Joint Genome Institute (JGI-PGF)"/>
            <person name="Walter F."/>
            <person name="Albersmeier A."/>
            <person name="Kalinowski J."/>
            <person name="Ruckert C."/>
        </authorList>
    </citation>
    <scope>NUCLEOTIDE SEQUENCE</scope>
    <source>
        <strain evidence="2">VKM Ac-1321</strain>
    </source>
</reference>
<dbReference type="Proteomes" id="UP001143480">
    <property type="component" value="Unassembled WGS sequence"/>
</dbReference>
<accession>A0A9W6KXY3</accession>
<proteinExistence type="predicted"/>
<keyword evidence="1" id="KW-1133">Transmembrane helix</keyword>